<accession>A0A4Q0M827</accession>
<proteinExistence type="predicted"/>
<dbReference type="OrthoDB" id="8607203at2"/>
<dbReference type="Pfam" id="PF05939">
    <property type="entry name" value="Phage_min_tail"/>
    <property type="match status" value="1"/>
</dbReference>
<protein>
    <recommendedName>
        <fullName evidence="3">Phage tail protein</fullName>
    </recommendedName>
</protein>
<organism evidence="1 2">
    <name type="scientific">Hansschlegelia zhihuaiae</name>
    <dbReference type="NCBI Taxonomy" id="405005"/>
    <lineage>
        <taxon>Bacteria</taxon>
        <taxon>Pseudomonadati</taxon>
        <taxon>Pseudomonadota</taxon>
        <taxon>Alphaproteobacteria</taxon>
        <taxon>Hyphomicrobiales</taxon>
        <taxon>Methylopilaceae</taxon>
        <taxon>Hansschlegelia</taxon>
    </lineage>
</organism>
<evidence type="ECO:0000313" key="2">
    <source>
        <dbReference type="Proteomes" id="UP000289708"/>
    </source>
</evidence>
<comment type="caution">
    <text evidence="1">The sequence shown here is derived from an EMBL/GenBank/DDBJ whole genome shotgun (WGS) entry which is preliminary data.</text>
</comment>
<gene>
    <name evidence="1" type="ORF">EK403_18790</name>
</gene>
<dbReference type="AlphaFoldDB" id="A0A4Q0M827"/>
<name>A0A4Q0M827_9HYPH</name>
<evidence type="ECO:0000313" key="1">
    <source>
        <dbReference type="EMBL" id="RXF69234.1"/>
    </source>
</evidence>
<dbReference type="InterPro" id="IPR010265">
    <property type="entry name" value="Phage_lambda_TipM"/>
</dbReference>
<dbReference type="RefSeq" id="WP_128779000.1">
    <property type="nucleotide sequence ID" value="NZ_RYFI01000022.1"/>
</dbReference>
<reference evidence="1 2" key="1">
    <citation type="submission" date="2018-12" db="EMBL/GenBank/DDBJ databases">
        <title>bacterium Hansschlegelia zhihuaiae S113.</title>
        <authorList>
            <person name="He J."/>
        </authorList>
    </citation>
    <scope>NUCLEOTIDE SEQUENCE [LARGE SCALE GENOMIC DNA]</scope>
    <source>
        <strain evidence="1 2">S 113</strain>
    </source>
</reference>
<evidence type="ECO:0008006" key="3">
    <source>
        <dbReference type="Google" id="ProtNLM"/>
    </source>
</evidence>
<dbReference type="EMBL" id="RYFI01000022">
    <property type="protein sequence ID" value="RXF69234.1"/>
    <property type="molecule type" value="Genomic_DNA"/>
</dbReference>
<sequence length="118" mass="13142">MALLTFIPPVAPSARLPVEPKINLRKAEFGDGYTQASPAGLNHIRDVAELKFEMMTSLQAAGVIAFLRERGGYQPFLYTLPDDASPKRWTCAKWKHVRDETGRNTITATFEQDFGISS</sequence>
<dbReference type="Proteomes" id="UP000289708">
    <property type="component" value="Unassembled WGS sequence"/>
</dbReference>
<keyword evidence="2" id="KW-1185">Reference proteome</keyword>